<dbReference type="EMBL" id="PGFD01000002">
    <property type="protein sequence ID" value="PJJ64357.1"/>
    <property type="molecule type" value="Genomic_DNA"/>
</dbReference>
<dbReference type="RefSeq" id="WP_100377374.1">
    <property type="nucleotide sequence ID" value="NZ_PGFD01000002.1"/>
</dbReference>
<keyword evidence="2" id="KW-1185">Reference proteome</keyword>
<reference evidence="1 2" key="1">
    <citation type="submission" date="2017-11" db="EMBL/GenBank/DDBJ databases">
        <title>Genomic Encyclopedia of Archaeal and Bacterial Type Strains, Phase II (KMG-II): From Individual Species to Whole Genera.</title>
        <authorList>
            <person name="Goeker M."/>
        </authorList>
    </citation>
    <scope>NUCLEOTIDE SEQUENCE [LARGE SCALE GENOMIC DNA]</scope>
    <source>
        <strain evidence="1 2">DSM 27617</strain>
    </source>
</reference>
<organism evidence="1 2">
    <name type="scientific">Chryseobacterium geocarposphaerae</name>
    <dbReference type="NCBI Taxonomy" id="1416776"/>
    <lineage>
        <taxon>Bacteria</taxon>
        <taxon>Pseudomonadati</taxon>
        <taxon>Bacteroidota</taxon>
        <taxon>Flavobacteriia</taxon>
        <taxon>Flavobacteriales</taxon>
        <taxon>Weeksellaceae</taxon>
        <taxon>Chryseobacterium group</taxon>
        <taxon>Chryseobacterium</taxon>
    </lineage>
</organism>
<evidence type="ECO:0000313" key="1">
    <source>
        <dbReference type="EMBL" id="PJJ64357.1"/>
    </source>
</evidence>
<protein>
    <submittedName>
        <fullName evidence="1">Uncharacterized protein</fullName>
    </submittedName>
</protein>
<name>A0A2M9C1R8_9FLAO</name>
<dbReference type="AlphaFoldDB" id="A0A2M9C1R8"/>
<evidence type="ECO:0000313" key="2">
    <source>
        <dbReference type="Proteomes" id="UP000228740"/>
    </source>
</evidence>
<gene>
    <name evidence="1" type="ORF">CLV73_2716</name>
</gene>
<sequence>MKNFNIITQLVDFNETEYPNSFLINAVETIGKDKLIILIRNLLFWQKIVFTSPTMAKRGKITNLQYYLLEDDLIISDYNKLFKACIELNDFFVLKQNKIVLNEGLSIKDIYKLRKIIDEGYELELKINIGKGLK</sequence>
<proteinExistence type="predicted"/>
<comment type="caution">
    <text evidence="1">The sequence shown here is derived from an EMBL/GenBank/DDBJ whole genome shotgun (WGS) entry which is preliminary data.</text>
</comment>
<dbReference type="OrthoDB" id="9843340at2"/>
<accession>A0A2M9C1R8</accession>
<dbReference type="Proteomes" id="UP000228740">
    <property type="component" value="Unassembled WGS sequence"/>
</dbReference>